<comment type="similarity">
    <text evidence="1">Belongs to the Gfo/Idh/MocA family.</text>
</comment>
<name>A0AB39VVQ5_9GAMM</name>
<feature type="domain" description="Gfo/Idh/MocA-like oxidoreductase N-terminal" evidence="3">
    <location>
        <begin position="21"/>
        <end position="137"/>
    </location>
</feature>
<dbReference type="Pfam" id="PF22725">
    <property type="entry name" value="GFO_IDH_MocA_C3"/>
    <property type="match status" value="1"/>
</dbReference>
<dbReference type="InterPro" id="IPR036291">
    <property type="entry name" value="NAD(P)-bd_dom_sf"/>
</dbReference>
<dbReference type="GO" id="GO:0000166">
    <property type="term" value="F:nucleotide binding"/>
    <property type="evidence" value="ECO:0007669"/>
    <property type="project" value="InterPro"/>
</dbReference>
<dbReference type="PANTHER" id="PTHR22604:SF105">
    <property type="entry name" value="TRANS-1,2-DIHYDROBENZENE-1,2-DIOL DEHYDROGENASE"/>
    <property type="match status" value="1"/>
</dbReference>
<gene>
    <name evidence="5" type="ORF">AB3G37_09495</name>
</gene>
<protein>
    <submittedName>
        <fullName evidence="5">Gfo/Idh/MocA family protein</fullName>
    </submittedName>
</protein>
<dbReference type="SUPFAM" id="SSF51735">
    <property type="entry name" value="NAD(P)-binding Rossmann-fold domains"/>
    <property type="match status" value="1"/>
</dbReference>
<dbReference type="Gene3D" id="3.40.50.720">
    <property type="entry name" value="NAD(P)-binding Rossmann-like Domain"/>
    <property type="match status" value="1"/>
</dbReference>
<dbReference type="SUPFAM" id="SSF55347">
    <property type="entry name" value="Glyceraldehyde-3-phosphate dehydrogenase-like, C-terminal domain"/>
    <property type="match status" value="1"/>
</dbReference>
<feature type="domain" description="GFO/IDH/MocA-like oxidoreductase" evidence="4">
    <location>
        <begin position="151"/>
        <end position="261"/>
    </location>
</feature>
<dbReference type="EMBL" id="CP165628">
    <property type="protein sequence ID" value="XDU74281.1"/>
    <property type="molecule type" value="Genomic_DNA"/>
</dbReference>
<organism evidence="5">
    <name type="scientific">Rouxiella sp. WC2420</name>
    <dbReference type="NCBI Taxonomy" id="3234145"/>
    <lineage>
        <taxon>Bacteria</taxon>
        <taxon>Pseudomonadati</taxon>
        <taxon>Pseudomonadota</taxon>
        <taxon>Gammaproteobacteria</taxon>
        <taxon>Enterobacterales</taxon>
        <taxon>Yersiniaceae</taxon>
        <taxon>Rouxiella</taxon>
    </lineage>
</organism>
<evidence type="ECO:0000259" key="4">
    <source>
        <dbReference type="Pfam" id="PF22725"/>
    </source>
</evidence>
<keyword evidence="2" id="KW-0560">Oxidoreductase</keyword>
<reference evidence="5" key="1">
    <citation type="submission" date="2024-07" db="EMBL/GenBank/DDBJ databases">
        <authorList>
            <person name="Biller S.J."/>
        </authorList>
    </citation>
    <scope>NUCLEOTIDE SEQUENCE</scope>
    <source>
        <strain evidence="5">WC2420</strain>
    </source>
</reference>
<dbReference type="InterPro" id="IPR055170">
    <property type="entry name" value="GFO_IDH_MocA-like_dom"/>
</dbReference>
<dbReference type="PANTHER" id="PTHR22604">
    <property type="entry name" value="OXIDOREDUCTASES"/>
    <property type="match status" value="1"/>
</dbReference>
<evidence type="ECO:0000259" key="3">
    <source>
        <dbReference type="Pfam" id="PF01408"/>
    </source>
</evidence>
<evidence type="ECO:0000256" key="2">
    <source>
        <dbReference type="ARBA" id="ARBA00023002"/>
    </source>
</evidence>
<dbReference type="GO" id="GO:0016491">
    <property type="term" value="F:oxidoreductase activity"/>
    <property type="evidence" value="ECO:0007669"/>
    <property type="project" value="UniProtKB-KW"/>
</dbReference>
<evidence type="ECO:0000256" key="1">
    <source>
        <dbReference type="ARBA" id="ARBA00010928"/>
    </source>
</evidence>
<dbReference type="Gene3D" id="3.30.360.10">
    <property type="entry name" value="Dihydrodipicolinate Reductase, domain 2"/>
    <property type="match status" value="1"/>
</dbReference>
<evidence type="ECO:0000313" key="5">
    <source>
        <dbReference type="EMBL" id="XDU74281.1"/>
    </source>
</evidence>
<sequence>MKFHYTLPEARTPVGSAAPALRWGVIGPGWVAERFVAAVQKNTRQIFQAVAGSSLDKAESFGRRFAIPSAYGSVEELVADSQVDVVYISTPHPTHYACALKAIRAGKHVLVEKPLAINAEQVRGLQEAAREHRVFLMEAMWTAFLPKFDVIRQVIEQGAIGEVRTIIADHGEFFEQDHRIMRPELAGGTLMDLGSYPVALATKLLGKPEQVLASGQTAPTGVNGQASIVLRHSGGNQSSLHTTLFSHTPGTAVIAGSEGYIFIDGMFYAPGNFHVYNNDKQKITYEQPKYSYDSLHYQAAHLATCVADGLLESPIRPIADSLLTMETLDQVRRELGIVFNDL</sequence>
<accession>A0AB39VVQ5</accession>
<dbReference type="AlphaFoldDB" id="A0AB39VVQ5"/>
<dbReference type="InterPro" id="IPR050984">
    <property type="entry name" value="Gfo/Idh/MocA_domain"/>
</dbReference>
<dbReference type="RefSeq" id="WP_369790471.1">
    <property type="nucleotide sequence ID" value="NZ_CP165628.1"/>
</dbReference>
<proteinExistence type="inferred from homology"/>
<dbReference type="InterPro" id="IPR000683">
    <property type="entry name" value="Gfo/Idh/MocA-like_OxRdtase_N"/>
</dbReference>
<dbReference type="Pfam" id="PF01408">
    <property type="entry name" value="GFO_IDH_MocA"/>
    <property type="match status" value="1"/>
</dbReference>